<organism evidence="1">
    <name type="scientific">marine metagenome</name>
    <dbReference type="NCBI Taxonomy" id="408172"/>
    <lineage>
        <taxon>unclassified sequences</taxon>
        <taxon>metagenomes</taxon>
        <taxon>ecological metagenomes</taxon>
    </lineage>
</organism>
<reference evidence="1" key="1">
    <citation type="submission" date="2018-05" db="EMBL/GenBank/DDBJ databases">
        <authorList>
            <person name="Lanie J.A."/>
            <person name="Ng W.-L."/>
            <person name="Kazmierczak K.M."/>
            <person name="Andrzejewski T.M."/>
            <person name="Davidsen T.M."/>
            <person name="Wayne K.J."/>
            <person name="Tettelin H."/>
            <person name="Glass J.I."/>
            <person name="Rusch D."/>
            <person name="Podicherti R."/>
            <person name="Tsui H.-C.T."/>
            <person name="Winkler M.E."/>
        </authorList>
    </citation>
    <scope>NUCLEOTIDE SEQUENCE</scope>
</reference>
<protein>
    <submittedName>
        <fullName evidence="1">Uncharacterized protein</fullName>
    </submittedName>
</protein>
<evidence type="ECO:0000313" key="1">
    <source>
        <dbReference type="EMBL" id="SVD08750.1"/>
    </source>
</evidence>
<dbReference type="EMBL" id="UINC01128776">
    <property type="protein sequence ID" value="SVD08750.1"/>
    <property type="molecule type" value="Genomic_DNA"/>
</dbReference>
<feature type="non-terminal residue" evidence="1">
    <location>
        <position position="1"/>
    </location>
</feature>
<gene>
    <name evidence="1" type="ORF">METZ01_LOCUS361604</name>
</gene>
<dbReference type="AlphaFoldDB" id="A0A382SFL7"/>
<name>A0A382SFL7_9ZZZZ</name>
<sequence length="47" mass="4948">SLTLADLSLANGDKVTASELVKHVLADIKNNNGIKQRADEITGRIGS</sequence>
<proteinExistence type="predicted"/>
<accession>A0A382SFL7</accession>